<name>A0A1Y2B903_9FUNG</name>
<comment type="caution">
    <text evidence="1">The sequence shown here is derived from an EMBL/GenBank/DDBJ whole genome shotgun (WGS) entry which is preliminary data.</text>
</comment>
<evidence type="ECO:0000313" key="1">
    <source>
        <dbReference type="EMBL" id="ORY31341.1"/>
    </source>
</evidence>
<reference evidence="1 2" key="1">
    <citation type="submission" date="2016-08" db="EMBL/GenBank/DDBJ databases">
        <title>A Parts List for Fungal Cellulosomes Revealed by Comparative Genomics.</title>
        <authorList>
            <consortium name="DOE Joint Genome Institute"/>
            <person name="Haitjema C.H."/>
            <person name="Gilmore S.P."/>
            <person name="Henske J.K."/>
            <person name="Solomon K.V."/>
            <person name="De Groot R."/>
            <person name="Kuo A."/>
            <person name="Mondo S.J."/>
            <person name="Salamov A.A."/>
            <person name="Labutti K."/>
            <person name="Zhao Z."/>
            <person name="Chiniquy J."/>
            <person name="Barry K."/>
            <person name="Brewer H.M."/>
            <person name="Purvine S.O."/>
            <person name="Wright A.T."/>
            <person name="Boxma B."/>
            <person name="Van Alen T."/>
            <person name="Hackstein J.H."/>
            <person name="Baker S.E."/>
            <person name="Grigoriev I.V."/>
            <person name="O'Malley M.A."/>
        </authorList>
    </citation>
    <scope>NUCLEOTIDE SEQUENCE [LARGE SCALE GENOMIC DNA]</scope>
    <source>
        <strain evidence="1 2">G1</strain>
    </source>
</reference>
<evidence type="ECO:0008006" key="3">
    <source>
        <dbReference type="Google" id="ProtNLM"/>
    </source>
</evidence>
<protein>
    <recommendedName>
        <fullName evidence="3">F-box domain-containing protein</fullName>
    </recommendedName>
</protein>
<organism evidence="1 2">
    <name type="scientific">Neocallimastix californiae</name>
    <dbReference type="NCBI Taxonomy" id="1754190"/>
    <lineage>
        <taxon>Eukaryota</taxon>
        <taxon>Fungi</taxon>
        <taxon>Fungi incertae sedis</taxon>
        <taxon>Chytridiomycota</taxon>
        <taxon>Chytridiomycota incertae sedis</taxon>
        <taxon>Neocallimastigomycetes</taxon>
        <taxon>Neocallimastigales</taxon>
        <taxon>Neocallimastigaceae</taxon>
        <taxon>Neocallimastix</taxon>
    </lineage>
</organism>
<dbReference type="EMBL" id="MCOG01000170">
    <property type="protein sequence ID" value="ORY31341.1"/>
    <property type="molecule type" value="Genomic_DNA"/>
</dbReference>
<accession>A0A1Y2B903</accession>
<evidence type="ECO:0000313" key="2">
    <source>
        <dbReference type="Proteomes" id="UP000193920"/>
    </source>
</evidence>
<dbReference type="Proteomes" id="UP000193920">
    <property type="component" value="Unassembled WGS sequence"/>
</dbReference>
<sequence>MDTDKKITSHEIFRNSDILRRIFLNVANEQCKAFTISQNLINLIYVCKTWYRIATPILYSKIIYNGGITRGVFHGTLTRLETISKFIKDNKKQSDEYHLFNYINNIKEREECHTKNYYLTVRDNQETGNEKFIIDIDFTEEEEKQLNSLSEYF</sequence>
<keyword evidence="2" id="KW-1185">Reference proteome</keyword>
<proteinExistence type="predicted"/>
<gene>
    <name evidence="1" type="ORF">LY90DRAFT_79700</name>
</gene>
<dbReference type="AlphaFoldDB" id="A0A1Y2B903"/>
<dbReference type="OrthoDB" id="2786563at2759"/>